<evidence type="ECO:0000313" key="2">
    <source>
        <dbReference type="Proteomes" id="UP000053165"/>
    </source>
</evidence>
<sequence>MPPNTPIIAKDLPERNSTPKYYMTLTRGLIRSTNLRQLHNMASTQIHMNILTRRPSSQITSKYNALPLLEYIDAIDLALNHLSAKYEAAEKERIKKAISDLETKQYVSIVLQ</sequence>
<name>S6GAC8_ANAPH</name>
<comment type="caution">
    <text evidence="1">The sequence shown here is derived from an EMBL/GenBank/DDBJ whole genome shotgun (WGS) entry which is preliminary data.</text>
</comment>
<evidence type="ECO:0000313" key="1">
    <source>
        <dbReference type="EMBL" id="EOA62056.1"/>
    </source>
</evidence>
<reference evidence="1 2" key="1">
    <citation type="submission" date="2013-03" db="EMBL/GenBank/DDBJ databases">
        <title>Genome sequence of Anaplasma phagocytophilum strain CRT38.</title>
        <authorList>
            <person name="Felsheim R.F."/>
            <person name="Kurtti T.J."/>
            <person name="Munderloh U.G."/>
        </authorList>
    </citation>
    <scope>NUCLEOTIDE SEQUENCE [LARGE SCALE GENOMIC DNA]</scope>
    <source>
        <strain evidence="1 2">CRT38</strain>
    </source>
</reference>
<protein>
    <submittedName>
        <fullName evidence="1">Uncharacterized protein</fullName>
    </submittedName>
</protein>
<proteinExistence type="predicted"/>
<dbReference type="AlphaFoldDB" id="S6GAC8"/>
<gene>
    <name evidence="1" type="ORF">CRT38_02282</name>
</gene>
<dbReference type="Proteomes" id="UP000053165">
    <property type="component" value="Unassembled WGS sequence"/>
</dbReference>
<accession>S6GAC8</accession>
<organism evidence="1 2">
    <name type="scientific">Anaplasma phagocytophilum str. CRT38</name>
    <dbReference type="NCBI Taxonomy" id="1269275"/>
    <lineage>
        <taxon>Bacteria</taxon>
        <taxon>Pseudomonadati</taxon>
        <taxon>Pseudomonadota</taxon>
        <taxon>Alphaproteobacteria</taxon>
        <taxon>Rickettsiales</taxon>
        <taxon>Anaplasmataceae</taxon>
        <taxon>Anaplasma</taxon>
        <taxon>phagocytophilum group</taxon>
    </lineage>
</organism>
<dbReference type="EMBL" id="APHI01000002">
    <property type="protein sequence ID" value="EOA62056.1"/>
    <property type="molecule type" value="Genomic_DNA"/>
</dbReference>